<dbReference type="Proteomes" id="UP000683575">
    <property type="component" value="Chromosome"/>
</dbReference>
<gene>
    <name evidence="2" type="ORF">KRR39_09435</name>
</gene>
<dbReference type="InterPro" id="IPR050267">
    <property type="entry name" value="Anti-sigma-factor_SerPK"/>
</dbReference>
<dbReference type="GO" id="GO:0005524">
    <property type="term" value="F:ATP binding"/>
    <property type="evidence" value="ECO:0007669"/>
    <property type="project" value="UniProtKB-KW"/>
</dbReference>
<sequence>MSDRTPWSHDIDLDDRSASASRARAFVRRRLEEHCLSPLGDDVQVVVSELVTNAVRHARTPVTVTLHAFDLTLLLEVQDGSAVRPARGAAPDVLATHGRGLHIVGILSRDWGTDALPDGGKSVWAEFGLPERRIPGGRATA</sequence>
<dbReference type="EMBL" id="CP077062">
    <property type="protein sequence ID" value="QWZ09924.1"/>
    <property type="molecule type" value="Genomic_DNA"/>
</dbReference>
<feature type="domain" description="Histidine kinase/HSP90-like ATPase" evidence="1">
    <location>
        <begin position="18"/>
        <end position="123"/>
    </location>
</feature>
<evidence type="ECO:0000259" key="1">
    <source>
        <dbReference type="Pfam" id="PF13581"/>
    </source>
</evidence>
<name>A0A975T2Y6_9ACTN</name>
<keyword evidence="3" id="KW-1185">Reference proteome</keyword>
<dbReference type="PANTHER" id="PTHR35526">
    <property type="entry name" value="ANTI-SIGMA-F FACTOR RSBW-RELATED"/>
    <property type="match status" value="1"/>
</dbReference>
<evidence type="ECO:0000313" key="3">
    <source>
        <dbReference type="Proteomes" id="UP000683575"/>
    </source>
</evidence>
<dbReference type="InterPro" id="IPR003594">
    <property type="entry name" value="HATPase_dom"/>
</dbReference>
<protein>
    <submittedName>
        <fullName evidence="2">ATP-binding protein</fullName>
    </submittedName>
</protein>
<accession>A0A975T2Y6</accession>
<reference evidence="2" key="1">
    <citation type="submission" date="2021-06" db="EMBL/GenBank/DDBJ databases">
        <title>Complete genome sequence of Nocardioides sp. G188.</title>
        <authorList>
            <person name="Im W.-T."/>
        </authorList>
    </citation>
    <scope>NUCLEOTIDE SEQUENCE</scope>
    <source>
        <strain evidence="2">G188</strain>
    </source>
</reference>
<evidence type="ECO:0000313" key="2">
    <source>
        <dbReference type="EMBL" id="QWZ09924.1"/>
    </source>
</evidence>
<organism evidence="2 3">
    <name type="scientific">Nocardioides panacis</name>
    <dbReference type="NCBI Taxonomy" id="2849501"/>
    <lineage>
        <taxon>Bacteria</taxon>
        <taxon>Bacillati</taxon>
        <taxon>Actinomycetota</taxon>
        <taxon>Actinomycetes</taxon>
        <taxon>Propionibacteriales</taxon>
        <taxon>Nocardioidaceae</taxon>
        <taxon>Nocardioides</taxon>
    </lineage>
</organism>
<dbReference type="KEGG" id="nps:KRR39_09435"/>
<keyword evidence="2" id="KW-0067">ATP-binding</keyword>
<dbReference type="AlphaFoldDB" id="A0A975T2Y6"/>
<dbReference type="CDD" id="cd16936">
    <property type="entry name" value="HATPase_RsbW-like"/>
    <property type="match status" value="1"/>
</dbReference>
<dbReference type="RefSeq" id="WP_216941770.1">
    <property type="nucleotide sequence ID" value="NZ_CP077062.1"/>
</dbReference>
<keyword evidence="2" id="KW-0547">Nucleotide-binding</keyword>
<proteinExistence type="predicted"/>
<dbReference type="Pfam" id="PF13581">
    <property type="entry name" value="HATPase_c_2"/>
    <property type="match status" value="1"/>
</dbReference>
<dbReference type="PANTHER" id="PTHR35526:SF3">
    <property type="entry name" value="ANTI-SIGMA-F FACTOR RSBW"/>
    <property type="match status" value="1"/>
</dbReference>